<dbReference type="InterPro" id="IPR011009">
    <property type="entry name" value="Kinase-like_dom_sf"/>
</dbReference>
<dbReference type="InterPro" id="IPR001245">
    <property type="entry name" value="Ser-Thr/Tyr_kinase_cat_dom"/>
</dbReference>
<dbReference type="PRINTS" id="PR00109">
    <property type="entry name" value="TYRKINASE"/>
</dbReference>
<sequence length="369" mass="41618">MVFCCRSRRPSYQARETVIKGGGGDTLSPSEDVHRPDFQAPYAPPPTSQNQSQNSIQQHRERPASQRSEQPPVSSVTSVAGDHCFPSLVSYRLDEQEVLLTRKLATSAFSIVWLAHYHGMDVAIKKLVNGTDDTESFAREVEIMSKLMHPKIVRFIGCTWTNSFDLNVVTEFMAGGDLRTLLDNRKVALSWYKEKLSIAIDIAEALAFLHNQSPKIIHRDLKARNVLLTKKYVAKLNDFSRSRDRSYTQTMTAGVGSVSWSAPEVTLGQYYGEQADIYSFGVVLSELDTRDSPFEETSGKRSGDRRDIKLVIQVAKGEFRPKFSEECPDAIQRIAHACLQYEPTVRPSAARLVRLLKSFRQEQEKARTI</sequence>
<dbReference type="Gene3D" id="1.10.510.10">
    <property type="entry name" value="Transferase(Phosphotransferase) domain 1"/>
    <property type="match status" value="1"/>
</dbReference>
<dbReference type="InterPro" id="IPR008271">
    <property type="entry name" value="Ser/Thr_kinase_AS"/>
</dbReference>
<comment type="caution">
    <text evidence="3">The sequence shown here is derived from an EMBL/GenBank/DDBJ whole genome shotgun (WGS) entry which is preliminary data.</text>
</comment>
<dbReference type="PROSITE" id="PS50011">
    <property type="entry name" value="PROTEIN_KINASE_DOM"/>
    <property type="match status" value="1"/>
</dbReference>
<dbReference type="SUPFAM" id="SSF56112">
    <property type="entry name" value="Protein kinase-like (PK-like)"/>
    <property type="match status" value="1"/>
</dbReference>
<gene>
    <name evidence="3" type="ORF">Poli38472_013443</name>
</gene>
<evidence type="ECO:0000259" key="2">
    <source>
        <dbReference type="PROSITE" id="PS50011"/>
    </source>
</evidence>
<reference evidence="3" key="1">
    <citation type="submission" date="2019-03" db="EMBL/GenBank/DDBJ databases">
        <title>Long read genome sequence of the mycoparasitic Pythium oligandrum ATCC 38472 isolated from sugarbeet rhizosphere.</title>
        <authorList>
            <person name="Gaulin E."/>
        </authorList>
    </citation>
    <scope>NUCLEOTIDE SEQUENCE</scope>
    <source>
        <strain evidence="3">ATCC 38472_TT</strain>
    </source>
</reference>
<feature type="domain" description="Protein kinase" evidence="2">
    <location>
        <begin position="98"/>
        <end position="360"/>
    </location>
</feature>
<proteinExistence type="predicted"/>
<dbReference type="OrthoDB" id="4062651at2759"/>
<organism evidence="3 4">
    <name type="scientific">Pythium oligandrum</name>
    <name type="common">Mycoparasitic fungus</name>
    <dbReference type="NCBI Taxonomy" id="41045"/>
    <lineage>
        <taxon>Eukaryota</taxon>
        <taxon>Sar</taxon>
        <taxon>Stramenopiles</taxon>
        <taxon>Oomycota</taxon>
        <taxon>Peronosporomycetes</taxon>
        <taxon>Pythiales</taxon>
        <taxon>Pythiaceae</taxon>
        <taxon>Pythium</taxon>
    </lineage>
</organism>
<accession>A0A8K1C7C7</accession>
<dbReference type="GO" id="GO:0005524">
    <property type="term" value="F:ATP binding"/>
    <property type="evidence" value="ECO:0007669"/>
    <property type="project" value="InterPro"/>
</dbReference>
<dbReference type="GO" id="GO:0004674">
    <property type="term" value="F:protein serine/threonine kinase activity"/>
    <property type="evidence" value="ECO:0007669"/>
    <property type="project" value="TreeGrafter"/>
</dbReference>
<evidence type="ECO:0000313" key="4">
    <source>
        <dbReference type="Proteomes" id="UP000794436"/>
    </source>
</evidence>
<feature type="region of interest" description="Disordered" evidence="1">
    <location>
        <begin position="15"/>
        <end position="78"/>
    </location>
</feature>
<dbReference type="Gene3D" id="3.30.200.20">
    <property type="entry name" value="Phosphorylase Kinase, domain 1"/>
    <property type="match status" value="1"/>
</dbReference>
<feature type="compositionally biased region" description="Polar residues" evidence="1">
    <location>
        <begin position="65"/>
        <end position="78"/>
    </location>
</feature>
<protein>
    <recommendedName>
        <fullName evidence="2">Protein kinase domain-containing protein</fullName>
    </recommendedName>
</protein>
<dbReference type="PROSITE" id="PS00108">
    <property type="entry name" value="PROTEIN_KINASE_ST"/>
    <property type="match status" value="1"/>
</dbReference>
<dbReference type="SMART" id="SM00220">
    <property type="entry name" value="S_TKc"/>
    <property type="match status" value="1"/>
</dbReference>
<dbReference type="Pfam" id="PF07714">
    <property type="entry name" value="PK_Tyr_Ser-Thr"/>
    <property type="match status" value="1"/>
</dbReference>
<dbReference type="PANTHER" id="PTHR44329:SF214">
    <property type="entry name" value="PROTEIN KINASE DOMAIN-CONTAINING PROTEIN"/>
    <property type="match status" value="1"/>
</dbReference>
<dbReference type="EMBL" id="SPLM01000113">
    <property type="protein sequence ID" value="TMW57969.1"/>
    <property type="molecule type" value="Genomic_DNA"/>
</dbReference>
<evidence type="ECO:0000256" key="1">
    <source>
        <dbReference type="SAM" id="MobiDB-lite"/>
    </source>
</evidence>
<name>A0A8K1C7C7_PYTOL</name>
<dbReference type="Proteomes" id="UP000794436">
    <property type="component" value="Unassembled WGS sequence"/>
</dbReference>
<dbReference type="AlphaFoldDB" id="A0A8K1C7C7"/>
<dbReference type="InterPro" id="IPR051681">
    <property type="entry name" value="Ser/Thr_Kinases-Pseudokinases"/>
</dbReference>
<evidence type="ECO:0000313" key="3">
    <source>
        <dbReference type="EMBL" id="TMW57969.1"/>
    </source>
</evidence>
<dbReference type="PANTHER" id="PTHR44329">
    <property type="entry name" value="SERINE/THREONINE-PROTEIN KINASE TNNI3K-RELATED"/>
    <property type="match status" value="1"/>
</dbReference>
<keyword evidence="4" id="KW-1185">Reference proteome</keyword>
<feature type="compositionally biased region" description="Low complexity" evidence="1">
    <location>
        <begin position="48"/>
        <end position="57"/>
    </location>
</feature>
<dbReference type="InterPro" id="IPR000719">
    <property type="entry name" value="Prot_kinase_dom"/>
</dbReference>